<comment type="caution">
    <text evidence="4">The sequence shown here is derived from an EMBL/GenBank/DDBJ whole genome shotgun (WGS) entry which is preliminary data.</text>
</comment>
<evidence type="ECO:0000313" key="4">
    <source>
        <dbReference type="EMBL" id="GAX62713.1"/>
    </source>
</evidence>
<dbReference type="InterPro" id="IPR008995">
    <property type="entry name" value="Mo/tungstate-bd_C_term_dom"/>
</dbReference>
<dbReference type="InterPro" id="IPR004606">
    <property type="entry name" value="Mop_domain"/>
</dbReference>
<organism evidence="4 5">
    <name type="scientific">Candidatus Scalindua japonica</name>
    <dbReference type="NCBI Taxonomy" id="1284222"/>
    <lineage>
        <taxon>Bacteria</taxon>
        <taxon>Pseudomonadati</taxon>
        <taxon>Planctomycetota</taxon>
        <taxon>Candidatus Brocadiia</taxon>
        <taxon>Candidatus Brocadiales</taxon>
        <taxon>Candidatus Scalinduaceae</taxon>
        <taxon>Candidatus Scalindua</taxon>
    </lineage>
</organism>
<evidence type="ECO:0000259" key="3">
    <source>
        <dbReference type="PROSITE" id="PS51866"/>
    </source>
</evidence>
<name>A0A286U3K5_9BACT</name>
<dbReference type="PROSITE" id="PS51866">
    <property type="entry name" value="MOP"/>
    <property type="match status" value="1"/>
</dbReference>
<feature type="domain" description="Mop" evidence="3">
    <location>
        <begin position="68"/>
        <end position="133"/>
    </location>
</feature>
<dbReference type="Pfam" id="PF03459">
    <property type="entry name" value="TOBE"/>
    <property type="match status" value="2"/>
</dbReference>
<dbReference type="SUPFAM" id="SSF50331">
    <property type="entry name" value="MOP-like"/>
    <property type="match status" value="2"/>
</dbReference>
<dbReference type="NCBIfam" id="TIGR00638">
    <property type="entry name" value="Mop"/>
    <property type="match status" value="1"/>
</dbReference>
<evidence type="ECO:0000256" key="2">
    <source>
        <dbReference type="PROSITE-ProRule" id="PRU01213"/>
    </source>
</evidence>
<dbReference type="InterPro" id="IPR005116">
    <property type="entry name" value="Transp-assoc_OB_typ1"/>
</dbReference>
<evidence type="ECO:0000313" key="5">
    <source>
        <dbReference type="Proteomes" id="UP000218542"/>
    </source>
</evidence>
<sequence>MASKVCGTITRVEKGHIHATVQILWKSIPLSVVITKASCEDMQLSEGDTITVLIKGTDVMLAKFFSGMISARNRVGGTVKRIIEGDVVSKVFVESQEEMLYAVITNTSLKEMDISEGDEIMAIVKSTELILYKET</sequence>
<evidence type="ECO:0000256" key="1">
    <source>
        <dbReference type="ARBA" id="ARBA00022505"/>
    </source>
</evidence>
<dbReference type="RefSeq" id="WP_096896108.1">
    <property type="nucleotide sequence ID" value="NZ_BAOS01000040.1"/>
</dbReference>
<accession>A0A286U3K5</accession>
<dbReference type="OrthoDB" id="273143at2"/>
<gene>
    <name evidence="4" type="ORF">SCALIN_C40_0002</name>
</gene>
<protein>
    <submittedName>
        <fullName evidence="4">Molybdopterin-binding protein</fullName>
    </submittedName>
</protein>
<dbReference type="EMBL" id="BAOS01000040">
    <property type="protein sequence ID" value="GAX62713.1"/>
    <property type="molecule type" value="Genomic_DNA"/>
</dbReference>
<dbReference type="GO" id="GO:0015689">
    <property type="term" value="P:molybdate ion transport"/>
    <property type="evidence" value="ECO:0007669"/>
    <property type="project" value="InterPro"/>
</dbReference>
<keyword evidence="1 2" id="KW-0500">Molybdenum</keyword>
<dbReference type="AlphaFoldDB" id="A0A286U3K5"/>
<keyword evidence="5" id="KW-1185">Reference proteome</keyword>
<dbReference type="Gene3D" id="2.40.50.100">
    <property type="match status" value="2"/>
</dbReference>
<dbReference type="Proteomes" id="UP000218542">
    <property type="component" value="Unassembled WGS sequence"/>
</dbReference>
<proteinExistence type="predicted"/>
<reference evidence="5" key="1">
    <citation type="journal article" date="2017" name="Environ. Microbiol. Rep.">
        <title>Genetic Diversity of Marine Anaerobic Ammonium-Oxidizing Bacteria as Revealed by Genomic and Proteomic Analyses of 'Candidatus Scalindua japonica'.</title>
        <authorList>
            <person name="Oshiki M."/>
            <person name="Mizuto K."/>
            <person name="Kimura Z."/>
            <person name="Kindaichi T."/>
            <person name="Satoh H."/>
            <person name="Okabe S."/>
        </authorList>
    </citation>
    <scope>NUCLEOTIDE SEQUENCE [LARGE SCALE GENOMIC DNA]</scope>
    <source>
        <strain evidence="5">husup-a2</strain>
    </source>
</reference>